<evidence type="ECO:0000256" key="1">
    <source>
        <dbReference type="SAM" id="MobiDB-lite"/>
    </source>
</evidence>
<keyword evidence="2" id="KW-0812">Transmembrane</keyword>
<feature type="transmembrane region" description="Helical" evidence="2">
    <location>
        <begin position="157"/>
        <end position="178"/>
    </location>
</feature>
<name>A0A381RR06_9ZZZZ</name>
<reference evidence="3" key="1">
    <citation type="submission" date="2018-05" db="EMBL/GenBank/DDBJ databases">
        <authorList>
            <person name="Lanie J.A."/>
            <person name="Ng W.-L."/>
            <person name="Kazmierczak K.M."/>
            <person name="Andrzejewski T.M."/>
            <person name="Davidsen T.M."/>
            <person name="Wayne K.J."/>
            <person name="Tettelin H."/>
            <person name="Glass J.I."/>
            <person name="Rusch D."/>
            <person name="Podicherti R."/>
            <person name="Tsui H.-C.T."/>
            <person name="Winkler M.E."/>
        </authorList>
    </citation>
    <scope>NUCLEOTIDE SEQUENCE</scope>
</reference>
<accession>A0A381RR06</accession>
<dbReference type="AlphaFoldDB" id="A0A381RR06"/>
<evidence type="ECO:0000256" key="2">
    <source>
        <dbReference type="SAM" id="Phobius"/>
    </source>
</evidence>
<evidence type="ECO:0000313" key="3">
    <source>
        <dbReference type="EMBL" id="SUZ93684.1"/>
    </source>
</evidence>
<dbReference type="EMBL" id="UINC01002167">
    <property type="protein sequence ID" value="SUZ93684.1"/>
    <property type="molecule type" value="Genomic_DNA"/>
</dbReference>
<feature type="compositionally biased region" description="Low complexity" evidence="1">
    <location>
        <begin position="18"/>
        <end position="46"/>
    </location>
</feature>
<protein>
    <submittedName>
        <fullName evidence="3">Uncharacterized protein</fullName>
    </submittedName>
</protein>
<keyword evidence="2" id="KW-0472">Membrane</keyword>
<organism evidence="3">
    <name type="scientific">marine metagenome</name>
    <dbReference type="NCBI Taxonomy" id="408172"/>
    <lineage>
        <taxon>unclassified sequences</taxon>
        <taxon>metagenomes</taxon>
        <taxon>ecological metagenomes</taxon>
    </lineage>
</organism>
<sequence>MLSRKPKKNSILDELGVKRSSSVRSKNSSDSPSVSIRKEGLSLLSPKPKRKKSAADAATSILDELGVKRSSSVRSKKISPVGIQKKAEQKKETTEELESWERIILKNHEIQIPHTKTKILNKSTTKKTEQKKFEKIDSSAQKTAELPEVKFGFHEKFVLLSMLVVMGVASLAIIGGHLKLLDSAIFYQLVGGNVHQLEFAGEFEARLVENGYNRLPVFVVEGSIRNTFNESDQIKKIQLKAFAFDADQQLIANHFTYAGTVLSDEQLESLSPMHIKALRHSSEFGIQDSTALTNDKNDLLNTSLPQAPLIPFQVVFIKSVATIKKTSLQIVSYVRNNKIVYVHAPNL</sequence>
<feature type="region of interest" description="Disordered" evidence="1">
    <location>
        <begin position="1"/>
        <end position="57"/>
    </location>
</feature>
<proteinExistence type="predicted"/>
<gene>
    <name evidence="3" type="ORF">METZ01_LOCUS46538</name>
</gene>
<keyword evidence="2" id="KW-1133">Transmembrane helix</keyword>